<sequence>KCKLDLRAGNVGSGAVCMYYLHLSDMVIEPVHYPGFINCLFILPSARQRRPGVNSGY</sequence>
<evidence type="ECO:0000313" key="2">
    <source>
        <dbReference type="Proteomes" id="UP000005226"/>
    </source>
</evidence>
<protein>
    <submittedName>
        <fullName evidence="1">Uncharacterized protein</fullName>
    </submittedName>
</protein>
<name>A0A3B5KA61_TAKRU</name>
<dbReference type="InParanoid" id="A0A3B5KA61"/>
<proteinExistence type="predicted"/>
<evidence type="ECO:0000313" key="1">
    <source>
        <dbReference type="Ensembl" id="ENSTRUP00000052295.2"/>
    </source>
</evidence>
<reference evidence="1" key="2">
    <citation type="submission" date="2025-08" db="UniProtKB">
        <authorList>
            <consortium name="Ensembl"/>
        </authorList>
    </citation>
    <scope>IDENTIFICATION</scope>
</reference>
<organism evidence="1 2">
    <name type="scientific">Takifugu rubripes</name>
    <name type="common">Japanese pufferfish</name>
    <name type="synonym">Fugu rubripes</name>
    <dbReference type="NCBI Taxonomy" id="31033"/>
    <lineage>
        <taxon>Eukaryota</taxon>
        <taxon>Metazoa</taxon>
        <taxon>Chordata</taxon>
        <taxon>Craniata</taxon>
        <taxon>Vertebrata</taxon>
        <taxon>Euteleostomi</taxon>
        <taxon>Actinopterygii</taxon>
        <taxon>Neopterygii</taxon>
        <taxon>Teleostei</taxon>
        <taxon>Neoteleostei</taxon>
        <taxon>Acanthomorphata</taxon>
        <taxon>Eupercaria</taxon>
        <taxon>Tetraodontiformes</taxon>
        <taxon>Tetradontoidea</taxon>
        <taxon>Tetraodontidae</taxon>
        <taxon>Takifugu</taxon>
    </lineage>
</organism>
<dbReference type="Ensembl" id="ENSTRUT00000054343.2">
    <property type="protein sequence ID" value="ENSTRUP00000052295.2"/>
    <property type="gene ID" value="ENSTRUG00000025182.2"/>
</dbReference>
<dbReference type="AlphaFoldDB" id="A0A3B5KA61"/>
<dbReference type="Proteomes" id="UP000005226">
    <property type="component" value="Chromosome 1"/>
</dbReference>
<keyword evidence="2" id="KW-1185">Reference proteome</keyword>
<reference evidence="1 2" key="1">
    <citation type="journal article" date="2011" name="Genome Biol. Evol.">
        <title>Integration of the genetic map and genome assembly of fugu facilitates insights into distinct features of genome evolution in teleosts and mammals.</title>
        <authorList>
            <person name="Kai W."/>
            <person name="Kikuchi K."/>
            <person name="Tohari S."/>
            <person name="Chew A.K."/>
            <person name="Tay A."/>
            <person name="Fujiwara A."/>
            <person name="Hosoya S."/>
            <person name="Suetake H."/>
            <person name="Naruse K."/>
            <person name="Brenner S."/>
            <person name="Suzuki Y."/>
            <person name="Venkatesh B."/>
        </authorList>
    </citation>
    <scope>NUCLEOTIDE SEQUENCE [LARGE SCALE GENOMIC DNA]</scope>
</reference>
<reference evidence="1" key="3">
    <citation type="submission" date="2025-09" db="UniProtKB">
        <authorList>
            <consortium name="Ensembl"/>
        </authorList>
    </citation>
    <scope>IDENTIFICATION</scope>
</reference>
<accession>A0A3B5KA61</accession>